<evidence type="ECO:0000313" key="8">
    <source>
        <dbReference type="EMBL" id="KAI5071566.1"/>
    </source>
</evidence>
<dbReference type="PANTHER" id="PTHR43480:SF1">
    <property type="entry name" value="ACYL-[ACYL-CARRIER-PROTEIN]--UDP-N-ACETYLGLUCOSAMINE O-ACYLTRANSFERASE, MITOCHONDRIAL-RELATED"/>
    <property type="match status" value="1"/>
</dbReference>
<protein>
    <recommendedName>
        <fullName evidence="7">UDP N-acetylglucosamine O-acyltransferase C-terminal domain-containing protein</fullName>
    </recommendedName>
</protein>
<evidence type="ECO:0000256" key="4">
    <source>
        <dbReference type="ARBA" id="ARBA00023098"/>
    </source>
</evidence>
<organism evidence="8 9">
    <name type="scientific">Adiantum capillus-veneris</name>
    <name type="common">Maidenhair fern</name>
    <dbReference type="NCBI Taxonomy" id="13818"/>
    <lineage>
        <taxon>Eukaryota</taxon>
        <taxon>Viridiplantae</taxon>
        <taxon>Streptophyta</taxon>
        <taxon>Embryophyta</taxon>
        <taxon>Tracheophyta</taxon>
        <taxon>Polypodiopsida</taxon>
        <taxon>Polypodiidae</taxon>
        <taxon>Polypodiales</taxon>
        <taxon>Pteridineae</taxon>
        <taxon>Pteridaceae</taxon>
        <taxon>Vittarioideae</taxon>
        <taxon>Adiantum</taxon>
    </lineage>
</organism>
<evidence type="ECO:0000313" key="9">
    <source>
        <dbReference type="Proteomes" id="UP000886520"/>
    </source>
</evidence>
<dbReference type="Pfam" id="PF13720">
    <property type="entry name" value="Acetyltransf_11"/>
    <property type="match status" value="1"/>
</dbReference>
<gene>
    <name evidence="8" type="ORF">GOP47_0013817</name>
</gene>
<evidence type="ECO:0000259" key="7">
    <source>
        <dbReference type="Pfam" id="PF13720"/>
    </source>
</evidence>
<keyword evidence="4" id="KW-0443">Lipid metabolism</keyword>
<accession>A0A9D4UPY6</accession>
<sequence>MLGILRSQARSLNFYGASSCSVELLPLASVVACFDRKVLFFSKSTGNPTPRSDLQANTDIERENTSSSASVHPTAIVHQGAIIQEDVVIGPYCTVGPAVKLGKGCLLYPNSHVLGASEIGEGCILHTGAIVGADVPGCTTLGKKNVIGHYAVVGIKCQDLKYKEGDGCHLQIGNKNDIREYVSIHRSSSSDDQTMIGNSNLIMGTCHVAHDCKIGDGNILANGTLLGGHVILQDYVHTGGGVAVHQRCQIDSYAFVGGGSMVVRDVPMYVMVSGDRAQLSGLNVEGLRRHNFGENEMRKIKKAYQRLFMSSDGKLEDRLANLEASEEMASTPAVVQMINSVKGCLQENRRGICEFGRWKTAAE</sequence>
<dbReference type="InterPro" id="IPR001451">
    <property type="entry name" value="Hexapep"/>
</dbReference>
<dbReference type="SUPFAM" id="SSF51161">
    <property type="entry name" value="Trimeric LpxA-like enzymes"/>
    <property type="match status" value="1"/>
</dbReference>
<dbReference type="InterPro" id="IPR037157">
    <property type="entry name" value="Acetyltransf_C_sf"/>
</dbReference>
<dbReference type="AlphaFoldDB" id="A0A9D4UPY6"/>
<dbReference type="GO" id="GO:0009245">
    <property type="term" value="P:lipid A biosynthetic process"/>
    <property type="evidence" value="ECO:0007669"/>
    <property type="project" value="UniProtKB-KW"/>
</dbReference>
<comment type="caution">
    <text evidence="8">The sequence shown here is derived from an EMBL/GenBank/DDBJ whole genome shotgun (WGS) entry which is preliminary data.</text>
</comment>
<keyword evidence="5" id="KW-0012">Acyltransferase</keyword>
<dbReference type="PANTHER" id="PTHR43480">
    <property type="entry name" value="ACYL-[ACYL-CARRIER-PROTEIN]--UDP-N-ACETYLGLUCOSAMINE O-ACYLTRANSFERASE"/>
    <property type="match status" value="1"/>
</dbReference>
<keyword evidence="3" id="KW-0808">Transferase</keyword>
<evidence type="ECO:0000256" key="2">
    <source>
        <dbReference type="ARBA" id="ARBA00022556"/>
    </source>
</evidence>
<dbReference type="InterPro" id="IPR011004">
    <property type="entry name" value="Trimer_LpxA-like_sf"/>
</dbReference>
<feature type="compositionally biased region" description="Polar residues" evidence="6">
    <location>
        <begin position="47"/>
        <end position="58"/>
    </location>
</feature>
<dbReference type="InterPro" id="IPR029098">
    <property type="entry name" value="Acetyltransf_C"/>
</dbReference>
<name>A0A9D4UPY6_ADICA</name>
<reference evidence="8" key="1">
    <citation type="submission" date="2021-01" db="EMBL/GenBank/DDBJ databases">
        <title>Adiantum capillus-veneris genome.</title>
        <authorList>
            <person name="Fang Y."/>
            <person name="Liao Q."/>
        </authorList>
    </citation>
    <scope>NUCLEOTIDE SEQUENCE</scope>
    <source>
        <strain evidence="8">H3</strain>
        <tissue evidence="8">Leaf</tissue>
    </source>
</reference>
<keyword evidence="1" id="KW-0444">Lipid biosynthesis</keyword>
<dbReference type="InterPro" id="IPR010137">
    <property type="entry name" value="Lipid_A_LpxA"/>
</dbReference>
<evidence type="ECO:0000256" key="3">
    <source>
        <dbReference type="ARBA" id="ARBA00022679"/>
    </source>
</evidence>
<keyword evidence="2" id="KW-0441">Lipid A biosynthesis</keyword>
<evidence type="ECO:0000256" key="6">
    <source>
        <dbReference type="SAM" id="MobiDB-lite"/>
    </source>
</evidence>
<evidence type="ECO:0000256" key="1">
    <source>
        <dbReference type="ARBA" id="ARBA00022516"/>
    </source>
</evidence>
<dbReference type="NCBIfam" id="NF003657">
    <property type="entry name" value="PRK05289.1"/>
    <property type="match status" value="1"/>
</dbReference>
<dbReference type="Gene3D" id="1.20.1180.10">
    <property type="entry name" value="Udp N-acetylglucosamine O-acyltransferase, C-terminal domain"/>
    <property type="match status" value="1"/>
</dbReference>
<dbReference type="Gene3D" id="2.160.10.10">
    <property type="entry name" value="Hexapeptide repeat proteins"/>
    <property type="match status" value="1"/>
</dbReference>
<dbReference type="Proteomes" id="UP000886520">
    <property type="component" value="Chromosome 13"/>
</dbReference>
<dbReference type="GO" id="GO:0008780">
    <property type="term" value="F:acyl-[acyl-carrier-protein]-UDP-N-acetylglucosamine O-acyltransferase activity"/>
    <property type="evidence" value="ECO:0007669"/>
    <property type="project" value="InterPro"/>
</dbReference>
<dbReference type="EMBL" id="JABFUD020000013">
    <property type="protein sequence ID" value="KAI5071566.1"/>
    <property type="molecule type" value="Genomic_DNA"/>
</dbReference>
<keyword evidence="9" id="KW-1185">Reference proteome</keyword>
<feature type="region of interest" description="Disordered" evidence="6">
    <location>
        <begin position="47"/>
        <end position="68"/>
    </location>
</feature>
<feature type="domain" description="UDP N-acetylglucosamine O-acyltransferase C-terminal" evidence="7">
    <location>
        <begin position="265"/>
        <end position="353"/>
    </location>
</feature>
<evidence type="ECO:0000256" key="5">
    <source>
        <dbReference type="ARBA" id="ARBA00023315"/>
    </source>
</evidence>
<dbReference type="Pfam" id="PF00132">
    <property type="entry name" value="Hexapep"/>
    <property type="match status" value="2"/>
</dbReference>
<dbReference type="GO" id="GO:0016020">
    <property type="term" value="C:membrane"/>
    <property type="evidence" value="ECO:0007669"/>
    <property type="project" value="GOC"/>
</dbReference>
<dbReference type="OrthoDB" id="25818at2759"/>
<proteinExistence type="predicted"/>